<feature type="transmembrane region" description="Helical" evidence="7">
    <location>
        <begin position="44"/>
        <end position="63"/>
    </location>
</feature>
<dbReference type="InterPro" id="IPR000515">
    <property type="entry name" value="MetI-like"/>
</dbReference>
<gene>
    <name evidence="9" type="ORF">SAMN02745157_1610</name>
</gene>
<dbReference type="PANTHER" id="PTHR30193">
    <property type="entry name" value="ABC TRANSPORTER PERMEASE PROTEIN"/>
    <property type="match status" value="1"/>
</dbReference>
<dbReference type="Pfam" id="PF00528">
    <property type="entry name" value="BPD_transp_1"/>
    <property type="match status" value="1"/>
</dbReference>
<dbReference type="InterPro" id="IPR051393">
    <property type="entry name" value="ABC_transporter_permease"/>
</dbReference>
<evidence type="ECO:0000259" key="8">
    <source>
        <dbReference type="PROSITE" id="PS50928"/>
    </source>
</evidence>
<dbReference type="SUPFAM" id="SSF161098">
    <property type="entry name" value="MetI-like"/>
    <property type="match status" value="1"/>
</dbReference>
<feature type="transmembrane region" description="Helical" evidence="7">
    <location>
        <begin position="139"/>
        <end position="160"/>
    </location>
</feature>
<sequence>MSTYGRSSPSWLKLALTLASALLALLVLWQGFFFLRDTDLPRLLTAFIAILGFGAAMSVLYVATDVILQQLPLELSHRLQPLPFIVPGVVMVGYFVALPMVRTLAASLFNRDGTAFVGFANYIQVFTEPFMLETFRNNLLWLVFGAGLTVVFGLTIAALADRSRHEKIAKAIIFMPMAISLVGAGVIWKFIYAFKDPSEPQIGLLNAIVVAFGGEPQAWIQLIQPWNNLFLIVIVIWLQTGYAMVLFSAAIKSVPNDLLEAARIDGAGEIRIFFSIIIPYIRPTLIAVTATVVIFTLKIFDIVLVMTGGQFGTDVIATQFYNQYFVNRNAGLGSAIAIVLLAAVVPVIVYNLKNFNRNEPL</sequence>
<dbReference type="EMBL" id="FQUP01000001">
    <property type="protein sequence ID" value="SHF08919.1"/>
    <property type="molecule type" value="Genomic_DNA"/>
</dbReference>
<dbReference type="Gene3D" id="1.10.3720.10">
    <property type="entry name" value="MetI-like"/>
    <property type="match status" value="1"/>
</dbReference>
<evidence type="ECO:0000256" key="6">
    <source>
        <dbReference type="ARBA" id="ARBA00023136"/>
    </source>
</evidence>
<evidence type="ECO:0000256" key="5">
    <source>
        <dbReference type="ARBA" id="ARBA00022989"/>
    </source>
</evidence>
<feature type="transmembrane region" description="Helical" evidence="7">
    <location>
        <begin position="272"/>
        <end position="297"/>
    </location>
</feature>
<dbReference type="AlphaFoldDB" id="A0A1M4YSW8"/>
<evidence type="ECO:0000256" key="1">
    <source>
        <dbReference type="ARBA" id="ARBA00004651"/>
    </source>
</evidence>
<proteinExistence type="inferred from homology"/>
<evidence type="ECO:0000313" key="10">
    <source>
        <dbReference type="Proteomes" id="UP000184485"/>
    </source>
</evidence>
<dbReference type="GO" id="GO:0055085">
    <property type="term" value="P:transmembrane transport"/>
    <property type="evidence" value="ECO:0007669"/>
    <property type="project" value="InterPro"/>
</dbReference>
<keyword evidence="4 7" id="KW-0812">Transmembrane</keyword>
<dbReference type="STRING" id="1122133.SAMN02745157_1610"/>
<keyword evidence="6 7" id="KW-0472">Membrane</keyword>
<feature type="transmembrane region" description="Helical" evidence="7">
    <location>
        <begin position="84"/>
        <end position="101"/>
    </location>
</feature>
<feature type="transmembrane region" description="Helical" evidence="7">
    <location>
        <begin position="330"/>
        <end position="352"/>
    </location>
</feature>
<feature type="transmembrane region" description="Helical" evidence="7">
    <location>
        <begin position="12"/>
        <end position="32"/>
    </location>
</feature>
<evidence type="ECO:0000256" key="2">
    <source>
        <dbReference type="ARBA" id="ARBA00022448"/>
    </source>
</evidence>
<protein>
    <submittedName>
        <fullName evidence="9">Alpha-glucoside transport system permease protein</fullName>
    </submittedName>
</protein>
<keyword evidence="10" id="KW-1185">Reference proteome</keyword>
<evidence type="ECO:0000256" key="7">
    <source>
        <dbReference type="RuleBase" id="RU363032"/>
    </source>
</evidence>
<reference evidence="9 10" key="1">
    <citation type="submission" date="2016-11" db="EMBL/GenBank/DDBJ databases">
        <authorList>
            <person name="Jaros S."/>
            <person name="Januszkiewicz K."/>
            <person name="Wedrychowicz H."/>
        </authorList>
    </citation>
    <scope>NUCLEOTIDE SEQUENCE [LARGE SCALE GENOMIC DNA]</scope>
    <source>
        <strain evidence="9 10">DSM 19436</strain>
    </source>
</reference>
<comment type="subcellular location">
    <subcellularLocation>
        <location evidence="1 7">Cell membrane</location>
        <topology evidence="1 7">Multi-pass membrane protein</topology>
    </subcellularLocation>
</comment>
<comment type="similarity">
    <text evidence="7">Belongs to the binding-protein-dependent transport system permease family.</text>
</comment>
<evidence type="ECO:0000313" key="9">
    <source>
        <dbReference type="EMBL" id="SHF08919.1"/>
    </source>
</evidence>
<dbReference type="Proteomes" id="UP000184485">
    <property type="component" value="Unassembled WGS sequence"/>
</dbReference>
<accession>A0A1M4YSW8</accession>
<evidence type="ECO:0000256" key="4">
    <source>
        <dbReference type="ARBA" id="ARBA00022692"/>
    </source>
</evidence>
<name>A0A1M4YSW8_9HYPH</name>
<evidence type="ECO:0000256" key="3">
    <source>
        <dbReference type="ARBA" id="ARBA00022475"/>
    </source>
</evidence>
<dbReference type="GO" id="GO:0005886">
    <property type="term" value="C:plasma membrane"/>
    <property type="evidence" value="ECO:0007669"/>
    <property type="project" value="UniProtKB-SubCell"/>
</dbReference>
<feature type="transmembrane region" description="Helical" evidence="7">
    <location>
        <begin position="229"/>
        <end position="251"/>
    </location>
</feature>
<feature type="domain" description="ABC transmembrane type-1" evidence="8">
    <location>
        <begin position="135"/>
        <end position="353"/>
    </location>
</feature>
<keyword evidence="5 7" id="KW-1133">Transmembrane helix</keyword>
<organism evidence="9 10">
    <name type="scientific">Kaistia soli DSM 19436</name>
    <dbReference type="NCBI Taxonomy" id="1122133"/>
    <lineage>
        <taxon>Bacteria</taxon>
        <taxon>Pseudomonadati</taxon>
        <taxon>Pseudomonadota</taxon>
        <taxon>Alphaproteobacteria</taxon>
        <taxon>Hyphomicrobiales</taxon>
        <taxon>Kaistiaceae</taxon>
        <taxon>Kaistia</taxon>
    </lineage>
</organism>
<feature type="transmembrane region" description="Helical" evidence="7">
    <location>
        <begin position="172"/>
        <end position="191"/>
    </location>
</feature>
<dbReference type="InterPro" id="IPR035906">
    <property type="entry name" value="MetI-like_sf"/>
</dbReference>
<dbReference type="PANTHER" id="PTHR30193:SF18">
    <property type="entry name" value="OSMOPROTECTIVE COMPOUNDS UPTAKE PERMEASE PROTEIN GGTC"/>
    <property type="match status" value="1"/>
</dbReference>
<keyword evidence="2 7" id="KW-0813">Transport</keyword>
<dbReference type="PROSITE" id="PS50928">
    <property type="entry name" value="ABC_TM1"/>
    <property type="match status" value="1"/>
</dbReference>
<dbReference type="CDD" id="cd06261">
    <property type="entry name" value="TM_PBP2"/>
    <property type="match status" value="1"/>
</dbReference>
<keyword evidence="3" id="KW-1003">Cell membrane</keyword>
<dbReference type="RefSeq" id="WP_073052156.1">
    <property type="nucleotide sequence ID" value="NZ_FQUP01000001.1"/>
</dbReference>